<sequence>MASDREEMYRLVGALLKGIQQGDPAVLLDFGVSPAIYEEIQEELDSAGENLADLTIPPYDVAFIPDKTGRIPLCSYATDAEPQRKRVECQLWSGKQKTDLTLIADSPDNQEKAPLVFRLLETQ</sequence>
<gene>
    <name evidence="1" type="ORF">SOV92_06895</name>
</gene>
<reference evidence="1" key="1">
    <citation type="submission" date="2023-11" db="EMBL/GenBank/DDBJ databases">
        <title>Comparative genomics revealed phylogeny of phytopathogenic Pectobacterium aroidearum based on whole-genome sequencing and function of putative horizontal acquire islands in P. aroidearum PccS1.</title>
        <authorList>
            <person name="Fan J."/>
            <person name="Yang L."/>
        </authorList>
    </citation>
    <scope>NUCLEOTIDE SEQUENCE</scope>
    <source>
        <strain evidence="1">NJAU140</strain>
    </source>
</reference>
<organism evidence="1 2">
    <name type="scientific">Pectobacterium brasiliense</name>
    <dbReference type="NCBI Taxonomy" id="180957"/>
    <lineage>
        <taxon>Bacteria</taxon>
        <taxon>Pseudomonadati</taxon>
        <taxon>Pseudomonadota</taxon>
        <taxon>Gammaproteobacteria</taxon>
        <taxon>Enterobacterales</taxon>
        <taxon>Pectobacteriaceae</taxon>
        <taxon>Pectobacterium</taxon>
    </lineage>
</organism>
<dbReference type="EMBL" id="JAXHOZ010000028">
    <property type="protein sequence ID" value="MDY4377564.1"/>
    <property type="molecule type" value="Genomic_DNA"/>
</dbReference>
<name>A0AAW9HAZ9_9GAMM</name>
<protein>
    <submittedName>
        <fullName evidence="1">Uncharacterized protein</fullName>
    </submittedName>
</protein>
<dbReference type="RefSeq" id="WP_110163655.1">
    <property type="nucleotide sequence ID" value="NZ_CAKLIH010000009.1"/>
</dbReference>
<comment type="caution">
    <text evidence="1">The sequence shown here is derived from an EMBL/GenBank/DDBJ whole genome shotgun (WGS) entry which is preliminary data.</text>
</comment>
<evidence type="ECO:0000313" key="1">
    <source>
        <dbReference type="EMBL" id="MDY4377564.1"/>
    </source>
</evidence>
<proteinExistence type="predicted"/>
<dbReference type="AlphaFoldDB" id="A0AAW9HAZ9"/>
<accession>A0AAW9HAZ9</accession>
<dbReference type="Proteomes" id="UP001269968">
    <property type="component" value="Unassembled WGS sequence"/>
</dbReference>
<evidence type="ECO:0000313" key="2">
    <source>
        <dbReference type="Proteomes" id="UP001269968"/>
    </source>
</evidence>